<comment type="caution">
    <text evidence="1">The sequence shown here is derived from an EMBL/GenBank/DDBJ whole genome shotgun (WGS) entry which is preliminary data.</text>
</comment>
<dbReference type="AlphaFoldDB" id="A0A4Q7RSI2"/>
<accession>A0A4Q7RSI2</accession>
<dbReference type="RefSeq" id="WP_198680273.1">
    <property type="nucleotide sequence ID" value="NZ_SGXM01000004.1"/>
</dbReference>
<dbReference type="Proteomes" id="UP000291078">
    <property type="component" value="Unassembled WGS sequence"/>
</dbReference>
<dbReference type="EMBL" id="SGXM01000004">
    <property type="protein sequence ID" value="RZT36641.1"/>
    <property type="molecule type" value="Genomic_DNA"/>
</dbReference>
<organism evidence="1 2">
    <name type="scientific">Cupriavidus agavae</name>
    <dbReference type="NCBI Taxonomy" id="1001822"/>
    <lineage>
        <taxon>Bacteria</taxon>
        <taxon>Pseudomonadati</taxon>
        <taxon>Pseudomonadota</taxon>
        <taxon>Betaproteobacteria</taxon>
        <taxon>Burkholderiales</taxon>
        <taxon>Burkholderiaceae</taxon>
        <taxon>Cupriavidus</taxon>
    </lineage>
</organism>
<sequence>MNKRFLLFCATSWSAAAILILGNGAMSMDVLSGVVLLAGFDLLRP</sequence>
<keyword evidence="2" id="KW-1185">Reference proteome</keyword>
<gene>
    <name evidence="1" type="ORF">EV147_3302</name>
</gene>
<evidence type="ECO:0000313" key="2">
    <source>
        <dbReference type="Proteomes" id="UP000291078"/>
    </source>
</evidence>
<reference evidence="1 2" key="1">
    <citation type="journal article" date="2015" name="Stand. Genomic Sci.">
        <title>Genomic Encyclopedia of Bacterial and Archaeal Type Strains, Phase III: the genomes of soil and plant-associated and newly described type strains.</title>
        <authorList>
            <person name="Whitman W.B."/>
            <person name="Woyke T."/>
            <person name="Klenk H.P."/>
            <person name="Zhou Y."/>
            <person name="Lilburn T.G."/>
            <person name="Beck B.J."/>
            <person name="De Vos P."/>
            <person name="Vandamme P."/>
            <person name="Eisen J.A."/>
            <person name="Garrity G."/>
            <person name="Hugenholtz P."/>
            <person name="Kyrpides N.C."/>
        </authorList>
    </citation>
    <scope>NUCLEOTIDE SEQUENCE [LARGE SCALE GENOMIC DNA]</scope>
    <source>
        <strain evidence="1 2">ASC-9842</strain>
    </source>
</reference>
<proteinExistence type="predicted"/>
<evidence type="ECO:0000313" key="1">
    <source>
        <dbReference type="EMBL" id="RZT36641.1"/>
    </source>
</evidence>
<name>A0A4Q7RSI2_9BURK</name>
<protein>
    <submittedName>
        <fullName evidence="1">Uncharacterized protein</fullName>
    </submittedName>
</protein>